<dbReference type="InterPro" id="IPR003593">
    <property type="entry name" value="AAA+_ATPase"/>
</dbReference>
<dbReference type="SUPFAM" id="SSF90123">
    <property type="entry name" value="ABC transporter transmembrane region"/>
    <property type="match status" value="1"/>
</dbReference>
<organism evidence="10 11">
    <name type="scientific">Chryseolinea lacunae</name>
    <dbReference type="NCBI Taxonomy" id="2801331"/>
    <lineage>
        <taxon>Bacteria</taxon>
        <taxon>Pseudomonadati</taxon>
        <taxon>Bacteroidota</taxon>
        <taxon>Cytophagia</taxon>
        <taxon>Cytophagales</taxon>
        <taxon>Fulvivirgaceae</taxon>
        <taxon>Chryseolinea</taxon>
    </lineage>
</organism>
<feature type="transmembrane region" description="Helical" evidence="7">
    <location>
        <begin position="40"/>
        <end position="61"/>
    </location>
</feature>
<dbReference type="CDD" id="cd03249">
    <property type="entry name" value="ABC_MTABC3_MDL1_MDL2"/>
    <property type="match status" value="1"/>
</dbReference>
<keyword evidence="2 7" id="KW-0812">Transmembrane</keyword>
<dbReference type="InterPro" id="IPR027417">
    <property type="entry name" value="P-loop_NTPase"/>
</dbReference>
<gene>
    <name evidence="10" type="ORF">JI741_10810</name>
</gene>
<dbReference type="Gene3D" id="1.20.1560.10">
    <property type="entry name" value="ABC transporter type 1, transmembrane domain"/>
    <property type="match status" value="1"/>
</dbReference>
<dbReference type="Pfam" id="PF00005">
    <property type="entry name" value="ABC_tran"/>
    <property type="match status" value="1"/>
</dbReference>
<evidence type="ECO:0000256" key="5">
    <source>
        <dbReference type="ARBA" id="ARBA00022989"/>
    </source>
</evidence>
<evidence type="ECO:0000259" key="8">
    <source>
        <dbReference type="PROSITE" id="PS50893"/>
    </source>
</evidence>
<dbReference type="InterPro" id="IPR039421">
    <property type="entry name" value="Type_1_exporter"/>
</dbReference>
<name>A0ABS1KTR7_9BACT</name>
<dbReference type="InterPro" id="IPR017871">
    <property type="entry name" value="ABC_transporter-like_CS"/>
</dbReference>
<dbReference type="PROSITE" id="PS50929">
    <property type="entry name" value="ABC_TM1F"/>
    <property type="match status" value="1"/>
</dbReference>
<evidence type="ECO:0000256" key="7">
    <source>
        <dbReference type="SAM" id="Phobius"/>
    </source>
</evidence>
<dbReference type="InterPro" id="IPR036640">
    <property type="entry name" value="ABC1_TM_sf"/>
</dbReference>
<evidence type="ECO:0000256" key="4">
    <source>
        <dbReference type="ARBA" id="ARBA00022840"/>
    </source>
</evidence>
<evidence type="ECO:0000256" key="3">
    <source>
        <dbReference type="ARBA" id="ARBA00022741"/>
    </source>
</evidence>
<dbReference type="PANTHER" id="PTHR43394:SF1">
    <property type="entry name" value="ATP-BINDING CASSETTE SUB-FAMILY B MEMBER 10, MITOCHONDRIAL"/>
    <property type="match status" value="1"/>
</dbReference>
<dbReference type="PROSITE" id="PS50893">
    <property type="entry name" value="ABC_TRANSPORTER_2"/>
    <property type="match status" value="1"/>
</dbReference>
<dbReference type="GO" id="GO:0005524">
    <property type="term" value="F:ATP binding"/>
    <property type="evidence" value="ECO:0007669"/>
    <property type="project" value="UniProtKB-KW"/>
</dbReference>
<dbReference type="EMBL" id="JAERRB010000003">
    <property type="protein sequence ID" value="MBL0741711.1"/>
    <property type="molecule type" value="Genomic_DNA"/>
</dbReference>
<keyword evidence="3" id="KW-0547">Nucleotide-binding</keyword>
<comment type="subcellular location">
    <subcellularLocation>
        <location evidence="1">Cell membrane</location>
        <topology evidence="1">Multi-pass membrane protein</topology>
    </subcellularLocation>
</comment>
<feature type="transmembrane region" description="Helical" evidence="7">
    <location>
        <begin position="266"/>
        <end position="287"/>
    </location>
</feature>
<proteinExistence type="predicted"/>
<feature type="transmembrane region" description="Helical" evidence="7">
    <location>
        <begin position="299"/>
        <end position="321"/>
    </location>
</feature>
<dbReference type="Pfam" id="PF00664">
    <property type="entry name" value="ABC_membrane"/>
    <property type="match status" value="1"/>
</dbReference>
<dbReference type="SMART" id="SM00382">
    <property type="entry name" value="AAA"/>
    <property type="match status" value="1"/>
</dbReference>
<dbReference type="PANTHER" id="PTHR43394">
    <property type="entry name" value="ATP-DEPENDENT PERMEASE MDL1, MITOCHONDRIAL"/>
    <property type="match status" value="1"/>
</dbReference>
<keyword evidence="11" id="KW-1185">Reference proteome</keyword>
<evidence type="ECO:0000256" key="1">
    <source>
        <dbReference type="ARBA" id="ARBA00004651"/>
    </source>
</evidence>
<keyword evidence="6 7" id="KW-0472">Membrane</keyword>
<comment type="caution">
    <text evidence="10">The sequence shown here is derived from an EMBL/GenBank/DDBJ whole genome shotgun (WGS) entry which is preliminary data.</text>
</comment>
<dbReference type="Gene3D" id="3.40.50.300">
    <property type="entry name" value="P-loop containing nucleotide triphosphate hydrolases"/>
    <property type="match status" value="1"/>
</dbReference>
<reference evidence="10 11" key="1">
    <citation type="submission" date="2021-01" db="EMBL/GenBank/DDBJ databases">
        <title>Chryseolinea sp. Jin1 Genome sequencing and assembly.</title>
        <authorList>
            <person name="Kim I."/>
        </authorList>
    </citation>
    <scope>NUCLEOTIDE SEQUENCE [LARGE SCALE GENOMIC DNA]</scope>
    <source>
        <strain evidence="10 11">Jin1</strain>
    </source>
</reference>
<feature type="domain" description="ABC transmembrane type-1" evidence="9">
    <location>
        <begin position="41"/>
        <end position="325"/>
    </location>
</feature>
<evidence type="ECO:0000313" key="10">
    <source>
        <dbReference type="EMBL" id="MBL0741711.1"/>
    </source>
</evidence>
<feature type="transmembrane region" description="Helical" evidence="7">
    <location>
        <begin position="168"/>
        <end position="200"/>
    </location>
</feature>
<dbReference type="InterPro" id="IPR011527">
    <property type="entry name" value="ABC1_TM_dom"/>
</dbReference>
<evidence type="ECO:0000259" key="9">
    <source>
        <dbReference type="PROSITE" id="PS50929"/>
    </source>
</evidence>
<dbReference type="InterPro" id="IPR003439">
    <property type="entry name" value="ABC_transporter-like_ATP-bd"/>
</dbReference>
<evidence type="ECO:0000313" key="11">
    <source>
        <dbReference type="Proteomes" id="UP000613030"/>
    </source>
</evidence>
<sequence length="598" mass="66277">MAKRERGEALSPEDKRPINKKTMAQLAGIFRFVWPYKIPFAIGLLCLAFSTGTILAFPFMAGKLLDIANGKPVPYFTTIGQVALALVAILALQALFSFTRVYTFSLVSEKSLADVRKTVYQKIIWLPMRFFDSRRVGELMSRITSDVSTLNDLLSFTLAEMMRQLLTLIFGTVLILFLTPSLAVFMLLTFPVLVLLVLVFGKYIRKLSKQTQDKLAETNVIVEESLQSISVVKAFTNELFEIGRYVRSMNDVVATAIRTARYRGMFISFAIFTMLGGIVAVAWYGAMQVQSGNITVGELFTFVLYTTFIGASIAGLGDIYAQMQRAIGASERLLEILDEKDESSSQSASEAIKLHGEIEFQNVWFSYPTRLDYTVLKGLDFRIEPGEKVALVGQSGSGKSTIISLLMRFYAVEKGTVRVDGTPVDQFNLSAYRKNIGIVPQEVILFGGTIEENIAYGKPGASLEEVKEAARKANALEFIESFPEKFKTVVGDRGVKLSGGQRQRVAIARAILKDPAILILDEATSSLDAHAEVLVQEALEKLMEGRTSIIIAHRLSTIKKVDRIFVIKEGTLAEVGSHTELTKLNNGIYNNLLKLQLQ</sequence>
<evidence type="ECO:0000256" key="6">
    <source>
        <dbReference type="ARBA" id="ARBA00023136"/>
    </source>
</evidence>
<feature type="domain" description="ABC transporter" evidence="8">
    <location>
        <begin position="358"/>
        <end position="594"/>
    </location>
</feature>
<dbReference type="SUPFAM" id="SSF52540">
    <property type="entry name" value="P-loop containing nucleoside triphosphate hydrolases"/>
    <property type="match status" value="1"/>
</dbReference>
<accession>A0ABS1KTR7</accession>
<dbReference type="CDD" id="cd18576">
    <property type="entry name" value="ABC_6TM_bac_exporter_ABCB8_10_like"/>
    <property type="match status" value="1"/>
</dbReference>
<keyword evidence="4 10" id="KW-0067">ATP-binding</keyword>
<evidence type="ECO:0000256" key="2">
    <source>
        <dbReference type="ARBA" id="ARBA00022692"/>
    </source>
</evidence>
<keyword evidence="5 7" id="KW-1133">Transmembrane helix</keyword>
<protein>
    <submittedName>
        <fullName evidence="10">ATP-binding cassette domain-containing protein</fullName>
    </submittedName>
</protein>
<dbReference type="PROSITE" id="PS00211">
    <property type="entry name" value="ABC_TRANSPORTER_1"/>
    <property type="match status" value="1"/>
</dbReference>
<dbReference type="RefSeq" id="WP_202009094.1">
    <property type="nucleotide sequence ID" value="NZ_JAERRB010000003.1"/>
</dbReference>
<dbReference type="Proteomes" id="UP000613030">
    <property type="component" value="Unassembled WGS sequence"/>
</dbReference>
<feature type="transmembrane region" description="Helical" evidence="7">
    <location>
        <begin position="73"/>
        <end position="96"/>
    </location>
</feature>